<accession>A0A3Q0JN45</accession>
<feature type="compositionally biased region" description="Acidic residues" evidence="1">
    <location>
        <begin position="1"/>
        <end position="10"/>
    </location>
</feature>
<reference evidence="3" key="1">
    <citation type="submission" date="2025-08" db="UniProtKB">
        <authorList>
            <consortium name="RefSeq"/>
        </authorList>
    </citation>
    <scope>IDENTIFICATION</scope>
</reference>
<feature type="compositionally biased region" description="Basic and acidic residues" evidence="1">
    <location>
        <begin position="173"/>
        <end position="182"/>
    </location>
</feature>
<evidence type="ECO:0000313" key="3">
    <source>
        <dbReference type="RefSeq" id="XP_026688618.1"/>
    </source>
</evidence>
<feature type="compositionally biased region" description="Polar residues" evidence="1">
    <location>
        <begin position="183"/>
        <end position="192"/>
    </location>
</feature>
<evidence type="ECO:0000313" key="2">
    <source>
        <dbReference type="Proteomes" id="UP000079169"/>
    </source>
</evidence>
<feature type="region of interest" description="Disordered" evidence="1">
    <location>
        <begin position="154"/>
        <end position="202"/>
    </location>
</feature>
<gene>
    <name evidence="3" type="primary">LOC113473053</name>
</gene>
<dbReference type="Proteomes" id="UP000079169">
    <property type="component" value="Unplaced"/>
</dbReference>
<feature type="region of interest" description="Disordered" evidence="1">
    <location>
        <begin position="227"/>
        <end position="272"/>
    </location>
</feature>
<feature type="non-terminal residue" evidence="3">
    <location>
        <position position="272"/>
    </location>
</feature>
<name>A0A3Q0JN45_DIACI</name>
<dbReference type="AlphaFoldDB" id="A0A3Q0JN45"/>
<dbReference type="KEGG" id="dci:113473053"/>
<dbReference type="GeneID" id="113473053"/>
<proteinExistence type="predicted"/>
<sequence length="272" mass="29032">MKDTGTEDDFSPTKVDDVSFSDSLNDFVISSEEEEEDVGDVPRGTAGGSDGVDKGIDGKISSGRGLNDGKFGGIDSGKTFAGKVGVLSPSTGLIEGKVERMDVGRGGSEGDGSEVMVLEEKDLATADTETAGETAALPRQLTKMSVLNYIMSSSPLSKSPMLPMGDKTSSQPMKDKITDASKEQTSGKSIASNDKLKDDGEMKDVEIQTRDLLPRYLCVVHFTDLARSPDSDSVQSPPPSSELESQILSSTSATPEDPDMKDTRQRMKIYKR</sequence>
<feature type="region of interest" description="Disordered" evidence="1">
    <location>
        <begin position="1"/>
        <end position="72"/>
    </location>
</feature>
<dbReference type="RefSeq" id="XP_026688618.1">
    <property type="nucleotide sequence ID" value="XM_026832817.1"/>
</dbReference>
<keyword evidence="2" id="KW-1185">Reference proteome</keyword>
<feature type="compositionally biased region" description="Low complexity" evidence="1">
    <location>
        <begin position="154"/>
        <end position="164"/>
    </location>
</feature>
<dbReference type="PaxDb" id="121845-A0A3Q0JN45"/>
<feature type="compositionally biased region" description="Low complexity" evidence="1">
    <location>
        <begin position="231"/>
        <end position="252"/>
    </location>
</feature>
<organism evidence="2 3">
    <name type="scientific">Diaphorina citri</name>
    <name type="common">Asian citrus psyllid</name>
    <dbReference type="NCBI Taxonomy" id="121845"/>
    <lineage>
        <taxon>Eukaryota</taxon>
        <taxon>Metazoa</taxon>
        <taxon>Ecdysozoa</taxon>
        <taxon>Arthropoda</taxon>
        <taxon>Hexapoda</taxon>
        <taxon>Insecta</taxon>
        <taxon>Pterygota</taxon>
        <taxon>Neoptera</taxon>
        <taxon>Paraneoptera</taxon>
        <taxon>Hemiptera</taxon>
        <taxon>Sternorrhyncha</taxon>
        <taxon>Psylloidea</taxon>
        <taxon>Psyllidae</taxon>
        <taxon>Diaphorininae</taxon>
        <taxon>Diaphorina</taxon>
    </lineage>
</organism>
<protein>
    <submittedName>
        <fullName evidence="3">Uncharacterized protein LOC113473053</fullName>
    </submittedName>
</protein>
<evidence type="ECO:0000256" key="1">
    <source>
        <dbReference type="SAM" id="MobiDB-lite"/>
    </source>
</evidence>